<proteinExistence type="predicted"/>
<protein>
    <submittedName>
        <fullName evidence="8">Very low-density lipoprotein receptor</fullName>
    </submittedName>
</protein>
<comment type="subcellular location">
    <subcellularLocation>
        <location evidence="1">Membrane</location>
        <topology evidence="1">Single-pass membrane protein</topology>
    </subcellularLocation>
</comment>
<dbReference type="PANTHER" id="PTHR15549:SF30">
    <property type="entry name" value="MID2 DOMAIN-CONTAINING PROTEIN"/>
    <property type="match status" value="1"/>
</dbReference>
<keyword evidence="7" id="KW-0732">Signal</keyword>
<feature type="transmembrane region" description="Helical" evidence="6">
    <location>
        <begin position="194"/>
        <end position="214"/>
    </location>
</feature>
<keyword evidence="4 6" id="KW-0472">Membrane</keyword>
<evidence type="ECO:0000313" key="9">
    <source>
        <dbReference type="Proteomes" id="UP001390339"/>
    </source>
</evidence>
<feature type="signal peptide" evidence="7">
    <location>
        <begin position="1"/>
        <end position="17"/>
    </location>
</feature>
<evidence type="ECO:0000256" key="3">
    <source>
        <dbReference type="ARBA" id="ARBA00022989"/>
    </source>
</evidence>
<sequence>MRHISCLLLFFVAAVLGQRFVSPGPSNNPASSNTVYAVGSKFFVAWEDANQTRPLSVVLFQLDKKGALVYPFEYIEQRLTGRESVDWQVATTKDLDMSNQFLLNIFYDGDTKPVAVSSRFNITDSRKPSAASTTLTTSTTSSTSTNAGSPTNPPLSGATSDPPAGATTPATDQPQPSDNNNNNSNSGLSTGAKIGIGIAVPVVALLGIGAGYFLNRCRSQRKQQQQPAPALMWGDGQVPMGQKPSEGPPQTYELGYQDAGMNHNVPAGHELPHEPYNRPQELYSDPAHR</sequence>
<keyword evidence="8" id="KW-0449">Lipoprotein</keyword>
<feature type="region of interest" description="Disordered" evidence="5">
    <location>
        <begin position="225"/>
        <end position="289"/>
    </location>
</feature>
<dbReference type="Proteomes" id="UP001390339">
    <property type="component" value="Unassembled WGS sequence"/>
</dbReference>
<evidence type="ECO:0000256" key="4">
    <source>
        <dbReference type="ARBA" id="ARBA00023136"/>
    </source>
</evidence>
<gene>
    <name evidence="8" type="ORF">PGQ11_002536</name>
</gene>
<accession>A0ABR2JIP0</accession>
<keyword evidence="8" id="KW-0675">Receptor</keyword>
<dbReference type="PANTHER" id="PTHR15549">
    <property type="entry name" value="PAIRED IMMUNOGLOBULIN-LIKE TYPE 2 RECEPTOR"/>
    <property type="match status" value="1"/>
</dbReference>
<feature type="compositionally biased region" description="Low complexity" evidence="5">
    <location>
        <begin position="128"/>
        <end position="150"/>
    </location>
</feature>
<evidence type="ECO:0000313" key="8">
    <source>
        <dbReference type="EMBL" id="KAK8877590.1"/>
    </source>
</evidence>
<name>A0ABR2JIP0_9PEZI</name>
<organism evidence="8 9">
    <name type="scientific">Apiospora arundinis</name>
    <dbReference type="NCBI Taxonomy" id="335852"/>
    <lineage>
        <taxon>Eukaryota</taxon>
        <taxon>Fungi</taxon>
        <taxon>Dikarya</taxon>
        <taxon>Ascomycota</taxon>
        <taxon>Pezizomycotina</taxon>
        <taxon>Sordariomycetes</taxon>
        <taxon>Xylariomycetidae</taxon>
        <taxon>Amphisphaeriales</taxon>
        <taxon>Apiosporaceae</taxon>
        <taxon>Apiospora</taxon>
    </lineage>
</organism>
<feature type="chain" id="PRO_5046302248" evidence="7">
    <location>
        <begin position="18"/>
        <end position="289"/>
    </location>
</feature>
<keyword evidence="2 6" id="KW-0812">Transmembrane</keyword>
<dbReference type="EMBL" id="JAPCWZ010000002">
    <property type="protein sequence ID" value="KAK8877590.1"/>
    <property type="molecule type" value="Genomic_DNA"/>
</dbReference>
<comment type="caution">
    <text evidence="8">The sequence shown here is derived from an EMBL/GenBank/DDBJ whole genome shotgun (WGS) entry which is preliminary data.</text>
</comment>
<reference evidence="8 9" key="1">
    <citation type="journal article" date="2024" name="IMA Fungus">
        <title>Apiospora arundinis, a panoply of carbohydrate-active enzymes and secondary metabolites.</title>
        <authorList>
            <person name="Sorensen T."/>
            <person name="Petersen C."/>
            <person name="Muurmann A.T."/>
            <person name="Christiansen J.V."/>
            <person name="Brundto M.L."/>
            <person name="Overgaard C.K."/>
            <person name="Boysen A.T."/>
            <person name="Wollenberg R.D."/>
            <person name="Larsen T.O."/>
            <person name="Sorensen J.L."/>
            <person name="Nielsen K.L."/>
            <person name="Sondergaard T.E."/>
        </authorList>
    </citation>
    <scope>NUCLEOTIDE SEQUENCE [LARGE SCALE GENOMIC DNA]</scope>
    <source>
        <strain evidence="8 9">AAU 773</strain>
    </source>
</reference>
<keyword evidence="9" id="KW-1185">Reference proteome</keyword>
<evidence type="ECO:0000256" key="6">
    <source>
        <dbReference type="SAM" id="Phobius"/>
    </source>
</evidence>
<evidence type="ECO:0000256" key="7">
    <source>
        <dbReference type="SAM" id="SignalP"/>
    </source>
</evidence>
<feature type="region of interest" description="Disordered" evidence="5">
    <location>
        <begin position="126"/>
        <end position="186"/>
    </location>
</feature>
<evidence type="ECO:0000256" key="5">
    <source>
        <dbReference type="SAM" id="MobiDB-lite"/>
    </source>
</evidence>
<keyword evidence="3 6" id="KW-1133">Transmembrane helix</keyword>
<dbReference type="InterPro" id="IPR051694">
    <property type="entry name" value="Immunoregulatory_rcpt-like"/>
</dbReference>
<evidence type="ECO:0000256" key="2">
    <source>
        <dbReference type="ARBA" id="ARBA00022692"/>
    </source>
</evidence>
<evidence type="ECO:0000256" key="1">
    <source>
        <dbReference type="ARBA" id="ARBA00004167"/>
    </source>
</evidence>
<feature type="compositionally biased region" description="Low complexity" evidence="5">
    <location>
        <begin position="172"/>
        <end position="185"/>
    </location>
</feature>